<evidence type="ECO:0000256" key="6">
    <source>
        <dbReference type="RuleBase" id="RU368020"/>
    </source>
</evidence>
<dbReference type="InterPro" id="IPR051269">
    <property type="entry name" value="Fe-S_cluster_ET"/>
</dbReference>
<dbReference type="Proteomes" id="UP000177416">
    <property type="component" value="Unassembled WGS sequence"/>
</dbReference>
<dbReference type="Pfam" id="PF13370">
    <property type="entry name" value="Fer4_13"/>
    <property type="match status" value="1"/>
</dbReference>
<organism evidence="8 9">
    <name type="scientific">Candidatus Gottesmanbacteria bacterium RIFCSPHIGHO2_01_FULL_46_14</name>
    <dbReference type="NCBI Taxonomy" id="1798380"/>
    <lineage>
        <taxon>Bacteria</taxon>
        <taxon>Candidatus Gottesmaniibacteriota</taxon>
    </lineage>
</organism>
<evidence type="ECO:0000313" key="9">
    <source>
        <dbReference type="Proteomes" id="UP000177416"/>
    </source>
</evidence>
<comment type="function">
    <text evidence="6">Ferredoxins are iron-sulfur proteins that transfer electrons in a wide variety of metabolic reactions.</text>
</comment>
<keyword evidence="4 6" id="KW-0408">Iron</keyword>
<evidence type="ECO:0000256" key="1">
    <source>
        <dbReference type="ARBA" id="ARBA00022448"/>
    </source>
</evidence>
<dbReference type="PANTHER" id="PTHR36923:SF3">
    <property type="entry name" value="FERREDOXIN"/>
    <property type="match status" value="1"/>
</dbReference>
<dbReference type="PRINTS" id="PR00352">
    <property type="entry name" value="3FE4SFRDOXIN"/>
</dbReference>
<protein>
    <recommendedName>
        <fullName evidence="6">Ferredoxin</fullName>
    </recommendedName>
</protein>
<keyword evidence="1 6" id="KW-0813">Transport</keyword>
<feature type="domain" description="4Fe-4S ferredoxin-type" evidence="7">
    <location>
        <begin position="3"/>
        <end position="31"/>
    </location>
</feature>
<accession>A0A1F5ZSG6</accession>
<keyword evidence="2 6" id="KW-0479">Metal-binding</keyword>
<sequence>MDKRPWVDPKKCISCGACVSLAPKTFELDEKDMNATAVAKSKPGDKKEDVDLAIQTCPTAAIKWK</sequence>
<dbReference type="EMBL" id="MFJJ01000005">
    <property type="protein sequence ID" value="OGG15284.1"/>
    <property type="molecule type" value="Genomic_DNA"/>
</dbReference>
<evidence type="ECO:0000256" key="4">
    <source>
        <dbReference type="ARBA" id="ARBA00023004"/>
    </source>
</evidence>
<evidence type="ECO:0000256" key="5">
    <source>
        <dbReference type="ARBA" id="ARBA00023014"/>
    </source>
</evidence>
<dbReference type="PANTHER" id="PTHR36923">
    <property type="entry name" value="FERREDOXIN"/>
    <property type="match status" value="1"/>
</dbReference>
<proteinExistence type="predicted"/>
<dbReference type="SUPFAM" id="SSF54862">
    <property type="entry name" value="4Fe-4S ferredoxins"/>
    <property type="match status" value="1"/>
</dbReference>
<gene>
    <name evidence="8" type="ORF">A2875_00635</name>
</gene>
<dbReference type="Gene3D" id="3.30.70.20">
    <property type="match status" value="1"/>
</dbReference>
<dbReference type="InterPro" id="IPR017896">
    <property type="entry name" value="4Fe4S_Fe-S-bd"/>
</dbReference>
<evidence type="ECO:0000259" key="7">
    <source>
        <dbReference type="PROSITE" id="PS51379"/>
    </source>
</evidence>
<dbReference type="GO" id="GO:0051536">
    <property type="term" value="F:iron-sulfur cluster binding"/>
    <property type="evidence" value="ECO:0007669"/>
    <property type="project" value="UniProtKB-KW"/>
</dbReference>
<evidence type="ECO:0000256" key="3">
    <source>
        <dbReference type="ARBA" id="ARBA00022982"/>
    </source>
</evidence>
<dbReference type="GO" id="GO:0009055">
    <property type="term" value="F:electron transfer activity"/>
    <property type="evidence" value="ECO:0007669"/>
    <property type="project" value="UniProtKB-UniRule"/>
</dbReference>
<keyword evidence="5 6" id="KW-0411">Iron-sulfur</keyword>
<evidence type="ECO:0000256" key="2">
    <source>
        <dbReference type="ARBA" id="ARBA00022723"/>
    </source>
</evidence>
<name>A0A1F5ZSG6_9BACT</name>
<keyword evidence="3 6" id="KW-0249">Electron transport</keyword>
<dbReference type="PROSITE" id="PS51379">
    <property type="entry name" value="4FE4S_FER_2"/>
    <property type="match status" value="1"/>
</dbReference>
<evidence type="ECO:0000313" key="8">
    <source>
        <dbReference type="EMBL" id="OGG15284.1"/>
    </source>
</evidence>
<comment type="caution">
    <text evidence="8">The sequence shown here is derived from an EMBL/GenBank/DDBJ whole genome shotgun (WGS) entry which is preliminary data.</text>
</comment>
<reference evidence="8 9" key="1">
    <citation type="journal article" date="2016" name="Nat. Commun.">
        <title>Thousands of microbial genomes shed light on interconnected biogeochemical processes in an aquifer system.</title>
        <authorList>
            <person name="Anantharaman K."/>
            <person name="Brown C.T."/>
            <person name="Hug L.A."/>
            <person name="Sharon I."/>
            <person name="Castelle C.J."/>
            <person name="Probst A.J."/>
            <person name="Thomas B.C."/>
            <person name="Singh A."/>
            <person name="Wilkins M.J."/>
            <person name="Karaoz U."/>
            <person name="Brodie E.L."/>
            <person name="Williams K.H."/>
            <person name="Hubbard S.S."/>
            <person name="Banfield J.F."/>
        </authorList>
    </citation>
    <scope>NUCLEOTIDE SEQUENCE [LARGE SCALE GENOMIC DNA]</scope>
</reference>
<dbReference type="GO" id="GO:0005506">
    <property type="term" value="F:iron ion binding"/>
    <property type="evidence" value="ECO:0007669"/>
    <property type="project" value="UniProtKB-UniRule"/>
</dbReference>
<dbReference type="InterPro" id="IPR001080">
    <property type="entry name" value="3Fe4S_ferredoxin"/>
</dbReference>
<dbReference type="AlphaFoldDB" id="A0A1F5ZSG6"/>